<evidence type="ECO:0000313" key="2">
    <source>
        <dbReference type="EMBL" id="TDQ10146.1"/>
    </source>
</evidence>
<accession>A0A4R6SXH3</accession>
<dbReference type="InterPro" id="IPR003018">
    <property type="entry name" value="GAF"/>
</dbReference>
<dbReference type="OrthoDB" id="9811889at2"/>
<gene>
    <name evidence="2" type="ORF">ATK78_2311</name>
</gene>
<protein>
    <submittedName>
        <fullName evidence="2">GAF domain-containing protein</fullName>
    </submittedName>
</protein>
<dbReference type="Gene3D" id="3.30.450.40">
    <property type="match status" value="1"/>
</dbReference>
<dbReference type="EMBL" id="SNYC01000004">
    <property type="protein sequence ID" value="TDQ10146.1"/>
    <property type="molecule type" value="Genomic_DNA"/>
</dbReference>
<sequence length="182" mass="20612">MIGMDMIPLNEEERVENLKKYKILYTKPEPAFDQIAAIAATMLNAPVAMINFVDRYTVWTKANQNGESGFEQDRDICLCSLAILKDKVTVYEDLSKEMHLISNPLIAGERGFKFYAAAPITTNEGFNVGVVCVVDKTSRTFTEEEQKKLEWVASLIRTEMNKRIGLTKKNMAHSLVDLEDNI</sequence>
<dbReference type="Proteomes" id="UP000295620">
    <property type="component" value="Unassembled WGS sequence"/>
</dbReference>
<dbReference type="PANTHER" id="PTHR43102:SF2">
    <property type="entry name" value="GAF DOMAIN-CONTAINING PROTEIN"/>
    <property type="match status" value="1"/>
</dbReference>
<keyword evidence="3" id="KW-1185">Reference proteome</keyword>
<evidence type="ECO:0000313" key="3">
    <source>
        <dbReference type="Proteomes" id="UP000295620"/>
    </source>
</evidence>
<reference evidence="2 3" key="1">
    <citation type="submission" date="2019-03" db="EMBL/GenBank/DDBJ databases">
        <title>Genomic Encyclopedia of Archaeal and Bacterial Type Strains, Phase II (KMG-II): from individual species to whole genera.</title>
        <authorList>
            <person name="Goeker M."/>
        </authorList>
    </citation>
    <scope>NUCLEOTIDE SEQUENCE [LARGE SCALE GENOMIC DNA]</scope>
    <source>
        <strain evidence="2 3">DSM 19035</strain>
    </source>
</reference>
<dbReference type="PANTHER" id="PTHR43102">
    <property type="entry name" value="SLR1143 PROTEIN"/>
    <property type="match status" value="1"/>
</dbReference>
<dbReference type="Pfam" id="PF01590">
    <property type="entry name" value="GAF"/>
    <property type="match status" value="1"/>
</dbReference>
<evidence type="ECO:0000259" key="1">
    <source>
        <dbReference type="Pfam" id="PF01590"/>
    </source>
</evidence>
<dbReference type="SUPFAM" id="SSF55781">
    <property type="entry name" value="GAF domain-like"/>
    <property type="match status" value="1"/>
</dbReference>
<dbReference type="InterPro" id="IPR029016">
    <property type="entry name" value="GAF-like_dom_sf"/>
</dbReference>
<organism evidence="2 3">
    <name type="scientific">Pedobacter metabolipauper</name>
    <dbReference type="NCBI Taxonomy" id="425513"/>
    <lineage>
        <taxon>Bacteria</taxon>
        <taxon>Pseudomonadati</taxon>
        <taxon>Bacteroidota</taxon>
        <taxon>Sphingobacteriia</taxon>
        <taxon>Sphingobacteriales</taxon>
        <taxon>Sphingobacteriaceae</taxon>
        <taxon>Pedobacter</taxon>
    </lineage>
</organism>
<comment type="caution">
    <text evidence="2">The sequence shown here is derived from an EMBL/GenBank/DDBJ whole genome shotgun (WGS) entry which is preliminary data.</text>
</comment>
<feature type="domain" description="GAF" evidence="1">
    <location>
        <begin position="29"/>
        <end position="156"/>
    </location>
</feature>
<dbReference type="RefSeq" id="WP_133576178.1">
    <property type="nucleotide sequence ID" value="NZ_SNYC01000004.1"/>
</dbReference>
<proteinExistence type="predicted"/>
<dbReference type="AlphaFoldDB" id="A0A4R6SXH3"/>
<name>A0A4R6SXH3_9SPHI</name>